<dbReference type="GeneID" id="113049740"/>
<dbReference type="Pfam" id="PF02037">
    <property type="entry name" value="SAP"/>
    <property type="match status" value="1"/>
</dbReference>
<dbReference type="PANTHER" id="PTHR12381">
    <property type="entry name" value="HETEROGENEOUS NUCLEAR RIBONUCLEOPROTEIN U FAMILY MEMBER"/>
    <property type="match status" value="1"/>
</dbReference>
<proteinExistence type="predicted"/>
<name>A0A6P6KAI5_CARAU</name>
<dbReference type="Gene3D" id="2.60.120.920">
    <property type="match status" value="1"/>
</dbReference>
<dbReference type="CDD" id="cd12884">
    <property type="entry name" value="SPRY_hnRNP"/>
    <property type="match status" value="1"/>
</dbReference>
<feature type="compositionally biased region" description="Basic and acidic residues" evidence="12">
    <location>
        <begin position="675"/>
        <end position="691"/>
    </location>
</feature>
<dbReference type="KEGG" id="caua:113049740"/>
<dbReference type="GO" id="GO:0000380">
    <property type="term" value="P:alternative mRNA splicing, via spliceosome"/>
    <property type="evidence" value="ECO:0007669"/>
    <property type="project" value="TreeGrafter"/>
</dbReference>
<evidence type="ECO:0000256" key="10">
    <source>
        <dbReference type="ARBA" id="ARBA00023242"/>
    </source>
</evidence>
<evidence type="ECO:0000256" key="7">
    <source>
        <dbReference type="ARBA" id="ARBA00023015"/>
    </source>
</evidence>
<dbReference type="InterPro" id="IPR027417">
    <property type="entry name" value="P-loop_NTPase"/>
</dbReference>
<dbReference type="FunFam" id="1.10.720.30:FF:000004">
    <property type="entry name" value="heterogeneous nuclear ribonucleoprotein U isoform X1"/>
    <property type="match status" value="1"/>
</dbReference>
<keyword evidence="6" id="KW-0832">Ubl conjugation</keyword>
<dbReference type="GO" id="GO:0005634">
    <property type="term" value="C:nucleus"/>
    <property type="evidence" value="ECO:0007669"/>
    <property type="project" value="UniProtKB-SubCell"/>
</dbReference>
<dbReference type="RefSeq" id="XP_026068132.1">
    <property type="nucleotide sequence ID" value="XM_026212347.1"/>
</dbReference>
<keyword evidence="3" id="KW-0678">Repressor</keyword>
<feature type="compositionally biased region" description="Basic and acidic residues" evidence="12">
    <location>
        <begin position="208"/>
        <end position="229"/>
    </location>
</feature>
<dbReference type="SMART" id="SM00449">
    <property type="entry name" value="SPRY"/>
    <property type="match status" value="1"/>
</dbReference>
<dbReference type="InterPro" id="IPR043136">
    <property type="entry name" value="B30.2/SPRY_sf"/>
</dbReference>
<feature type="compositionally biased region" description="Basic and acidic residues" evidence="12">
    <location>
        <begin position="161"/>
        <end position="200"/>
    </location>
</feature>
<feature type="region of interest" description="Disordered" evidence="12">
    <location>
        <begin position="871"/>
        <end position="894"/>
    </location>
</feature>
<keyword evidence="7" id="KW-0805">Transcription regulation</keyword>
<feature type="compositionally biased region" description="Polar residues" evidence="12">
    <location>
        <begin position="692"/>
        <end position="704"/>
    </location>
</feature>
<evidence type="ECO:0000256" key="3">
    <source>
        <dbReference type="ARBA" id="ARBA00022491"/>
    </source>
</evidence>
<feature type="region of interest" description="Disordered" evidence="12">
    <location>
        <begin position="40"/>
        <end position="287"/>
    </location>
</feature>
<dbReference type="PANTHER" id="PTHR12381:SF41">
    <property type="entry name" value="HETEROGENEOUS NUCLEAR RIBONUCLEOPROTEIN U-LIKE PROTEIN 1"/>
    <property type="match status" value="1"/>
</dbReference>
<feature type="compositionally biased region" description="Polar residues" evidence="12">
    <location>
        <begin position="91"/>
        <end position="111"/>
    </location>
</feature>
<evidence type="ECO:0000256" key="8">
    <source>
        <dbReference type="ARBA" id="ARBA00023159"/>
    </source>
</evidence>
<feature type="compositionally biased region" description="Basic and acidic residues" evidence="12">
    <location>
        <begin position="254"/>
        <end position="272"/>
    </location>
</feature>
<dbReference type="InterPro" id="IPR001870">
    <property type="entry name" value="B30.2/SPRY"/>
</dbReference>
<feature type="compositionally biased region" description="Basic and acidic residues" evidence="12">
    <location>
        <begin position="237"/>
        <end position="247"/>
    </location>
</feature>
<feature type="domain" description="B30.2/SPRY" evidence="13">
    <location>
        <begin position="271"/>
        <end position="468"/>
    </location>
</feature>
<protein>
    <submittedName>
        <fullName evidence="16">Heterogeneous nuclear ribonucleoprotein U-like protein 1</fullName>
    </submittedName>
</protein>
<dbReference type="AlphaFoldDB" id="A0A6P6KAI5"/>
<evidence type="ECO:0000313" key="15">
    <source>
        <dbReference type="Proteomes" id="UP000515129"/>
    </source>
</evidence>
<feature type="compositionally biased region" description="Low complexity" evidence="12">
    <location>
        <begin position="758"/>
        <end position="825"/>
    </location>
</feature>
<feature type="region of interest" description="Disordered" evidence="12">
    <location>
        <begin position="675"/>
        <end position="841"/>
    </location>
</feature>
<dbReference type="Gene3D" id="1.10.720.30">
    <property type="entry name" value="SAP domain"/>
    <property type="match status" value="1"/>
</dbReference>
<evidence type="ECO:0000256" key="9">
    <source>
        <dbReference type="ARBA" id="ARBA00023163"/>
    </source>
</evidence>
<gene>
    <name evidence="16" type="primary">LOC113049740</name>
</gene>
<feature type="compositionally biased region" description="Gly residues" evidence="12">
    <location>
        <begin position="710"/>
        <end position="735"/>
    </location>
</feature>
<dbReference type="GO" id="GO:1990904">
    <property type="term" value="C:ribonucleoprotein complex"/>
    <property type="evidence" value="ECO:0007669"/>
    <property type="project" value="UniProtKB-KW"/>
</dbReference>
<keyword evidence="4" id="KW-1017">Isopeptide bond</keyword>
<sequence>MSGLNVKKLKVNELKEELQRRGLDTRGLKADLADRLQAALEAEAAGSAPSDEQDQGYEAGGEPGEGTDYQEEEFAAKEQDYGEEAKAQFDDGNSTDLYQGGSDDQGTGSNEGNEDSTETPIPGFGTSDYSSDAMPGQMMEQCSHDQDEFQEPEAKQPCPEEPARQHSKQDEVKQEYEETPTHAEPQGEQRLDESASRDIPEGDSSQRSQREEPESDEVKTEYKADEDVPRQTADWEAQAKSEDDKHSSNSRKRSHDESRGYGYYEHREERRGRSPQPPAEEEEEDIDDKLVVIDTYNCDLHFKVARDRYSGYPLTIEGFAYLWAGARATYGVTKGRVCFEMKINEEISVKHLPSSEPDPHVVRIGWSLDSCNTQLGEEPFSFGYGGTGKKSSNCKFEDYGEKFSENDIIGCYIDFESSEEVEMAFSKNGKGLGPCFHVSREELAGRALFPHVLVKNCAVEFNFGQREEPFFPQPEGFTFIQDLHLEERVRGTLGPATKADCEILMMVGLPGSGKTTWAIKHAVENPAKKYNILGTNAIMEKMKVMGLRRQRNYAGRWDILIQQATQCLNRLIQIAARKKRNYILDQTNVYGSAQRRKMRPFEGFQRKAIVICPTDEDLKERTLKRTDEEGKDVPDHAVLEMKANFVLPEVGEFLDGVTFVELQREEADALIKQYNEEGRKAGPPPEKRFDNRQGSFRGRSNFQRYDSRGGSQGGRGGYQNRGSSGGGGYRGGYNRGGYNQNRWGNNHRDGGSGGRGGYSRNQQSGGSYNHSRQGSYNKSVSGSSGGYSQSQPQSYNQGYNQGYSQSNYNQGYNYGNYSQYPGYNQSYSQTPAPAGQTYNQQQQSYNQQYQQYAQQWQQYYQNQSQWNQYYNQYGNYGNYNQQGTQGSQGAQGTQ</sequence>
<evidence type="ECO:0000256" key="4">
    <source>
        <dbReference type="ARBA" id="ARBA00022499"/>
    </source>
</evidence>
<dbReference type="Pfam" id="PF00622">
    <property type="entry name" value="SPRY"/>
    <property type="match status" value="1"/>
</dbReference>
<keyword evidence="2" id="KW-0488">Methylation</keyword>
<keyword evidence="10" id="KW-0539">Nucleus</keyword>
<dbReference type="InterPro" id="IPR013320">
    <property type="entry name" value="ConA-like_dom_sf"/>
</dbReference>
<evidence type="ECO:0000256" key="6">
    <source>
        <dbReference type="ARBA" id="ARBA00022843"/>
    </source>
</evidence>
<dbReference type="PROSITE" id="PS50188">
    <property type="entry name" value="B302_SPRY"/>
    <property type="match status" value="1"/>
</dbReference>
<comment type="subcellular location">
    <subcellularLocation>
        <location evidence="1">Nucleus</location>
    </subcellularLocation>
</comment>
<feature type="compositionally biased region" description="Basic and acidic residues" evidence="12">
    <location>
        <begin position="74"/>
        <end position="89"/>
    </location>
</feature>
<organism evidence="15 16">
    <name type="scientific">Carassius auratus</name>
    <name type="common">Goldfish</name>
    <dbReference type="NCBI Taxonomy" id="7957"/>
    <lineage>
        <taxon>Eukaryota</taxon>
        <taxon>Metazoa</taxon>
        <taxon>Chordata</taxon>
        <taxon>Craniata</taxon>
        <taxon>Vertebrata</taxon>
        <taxon>Euteleostomi</taxon>
        <taxon>Actinopterygii</taxon>
        <taxon>Neopterygii</taxon>
        <taxon>Teleostei</taxon>
        <taxon>Ostariophysi</taxon>
        <taxon>Cypriniformes</taxon>
        <taxon>Cyprinidae</taxon>
        <taxon>Cyprininae</taxon>
        <taxon>Carassius</taxon>
    </lineage>
</organism>
<dbReference type="SMART" id="SM00513">
    <property type="entry name" value="SAP"/>
    <property type="match status" value="1"/>
</dbReference>
<evidence type="ECO:0000259" key="13">
    <source>
        <dbReference type="PROSITE" id="PS50188"/>
    </source>
</evidence>
<reference evidence="16" key="1">
    <citation type="submission" date="2025-08" db="UniProtKB">
        <authorList>
            <consortium name="RefSeq"/>
        </authorList>
    </citation>
    <scope>IDENTIFICATION</scope>
    <source>
        <strain evidence="16">Wakin</strain>
        <tissue evidence="16">Muscle</tissue>
    </source>
</reference>
<evidence type="ECO:0000256" key="2">
    <source>
        <dbReference type="ARBA" id="ARBA00022481"/>
    </source>
</evidence>
<evidence type="ECO:0000256" key="12">
    <source>
        <dbReference type="SAM" id="MobiDB-lite"/>
    </source>
</evidence>
<evidence type="ECO:0000313" key="16">
    <source>
        <dbReference type="RefSeq" id="XP_026068132.1"/>
    </source>
</evidence>
<evidence type="ECO:0000256" key="5">
    <source>
        <dbReference type="ARBA" id="ARBA00022553"/>
    </source>
</evidence>
<dbReference type="SUPFAM" id="SSF49899">
    <property type="entry name" value="Concanavalin A-like lectins/glucanases"/>
    <property type="match status" value="1"/>
</dbReference>
<keyword evidence="15" id="KW-1185">Reference proteome</keyword>
<dbReference type="InterPro" id="IPR036361">
    <property type="entry name" value="SAP_dom_sf"/>
</dbReference>
<dbReference type="SUPFAM" id="SSF52540">
    <property type="entry name" value="P-loop containing nucleoside triphosphate hydrolases"/>
    <property type="match status" value="1"/>
</dbReference>
<evidence type="ECO:0000256" key="11">
    <source>
        <dbReference type="ARBA" id="ARBA00023274"/>
    </source>
</evidence>
<accession>A0A6P6KAI5</accession>
<keyword evidence="8" id="KW-0010">Activator</keyword>
<evidence type="ECO:0000256" key="1">
    <source>
        <dbReference type="ARBA" id="ARBA00004123"/>
    </source>
</evidence>
<feature type="domain" description="SAP" evidence="14">
    <location>
        <begin position="6"/>
        <end position="40"/>
    </location>
</feature>
<dbReference type="InterPro" id="IPR003877">
    <property type="entry name" value="SPRY_dom"/>
</dbReference>
<dbReference type="FunFam" id="3.40.50.300:FF:000355">
    <property type="entry name" value="Heterogeneous nuclear ribonucleoprotein U-like 1, isoform CRA_a"/>
    <property type="match status" value="1"/>
</dbReference>
<dbReference type="Proteomes" id="UP000515129">
    <property type="component" value="Chromosome 30"/>
</dbReference>
<dbReference type="Gene3D" id="3.40.50.300">
    <property type="entry name" value="P-loop containing nucleotide triphosphate hydrolases"/>
    <property type="match status" value="1"/>
</dbReference>
<dbReference type="SUPFAM" id="SSF68906">
    <property type="entry name" value="SAP domain"/>
    <property type="match status" value="1"/>
</dbReference>
<keyword evidence="5" id="KW-0597">Phosphoprotein</keyword>
<keyword evidence="9" id="KW-0804">Transcription</keyword>
<dbReference type="Pfam" id="PF13671">
    <property type="entry name" value="AAA_33"/>
    <property type="match status" value="1"/>
</dbReference>
<dbReference type="OrthoDB" id="445357at2759"/>
<dbReference type="InterPro" id="IPR003034">
    <property type="entry name" value="SAP_dom"/>
</dbReference>
<dbReference type="InterPro" id="IPR035778">
    <property type="entry name" value="SPRY_hnRNP_U"/>
</dbReference>
<dbReference type="PROSITE" id="PS50800">
    <property type="entry name" value="SAP"/>
    <property type="match status" value="1"/>
</dbReference>
<evidence type="ECO:0000259" key="14">
    <source>
        <dbReference type="PROSITE" id="PS50800"/>
    </source>
</evidence>
<dbReference type="GO" id="GO:0003723">
    <property type="term" value="F:RNA binding"/>
    <property type="evidence" value="ECO:0007669"/>
    <property type="project" value="TreeGrafter"/>
</dbReference>
<dbReference type="FunFam" id="2.60.120.920:FF:000006">
    <property type="entry name" value="heterogeneous nuclear ribonucleoprotein U isoform X1"/>
    <property type="match status" value="1"/>
</dbReference>
<keyword evidence="11" id="KW-0687">Ribonucleoprotein</keyword>